<accession>F9UD80</accession>
<proteinExistence type="inferred from homology"/>
<protein>
    <recommendedName>
        <fullName evidence="5">Ribosomal large subunit pseudouridine synthase C</fullName>
        <ecNumber evidence="4">5.4.99.24</ecNumber>
    </recommendedName>
    <alternativeName>
        <fullName evidence="9">23S rRNA pseudouridine(955/2504/2580) synthase</fullName>
    </alternativeName>
    <alternativeName>
        <fullName evidence="10">rRNA pseudouridylate synthase C</fullName>
    </alternativeName>
    <alternativeName>
        <fullName evidence="11">rRNA-uridine isomerase C</fullName>
    </alternativeName>
</protein>
<dbReference type="STRING" id="768671.ThimaDRAFT_2883"/>
<evidence type="ECO:0000313" key="16">
    <source>
        <dbReference type="EMBL" id="EGV17824.1"/>
    </source>
</evidence>
<evidence type="ECO:0000256" key="14">
    <source>
        <dbReference type="SAM" id="MobiDB-lite"/>
    </source>
</evidence>
<evidence type="ECO:0000256" key="3">
    <source>
        <dbReference type="ARBA" id="ARBA00010876"/>
    </source>
</evidence>
<evidence type="ECO:0000256" key="8">
    <source>
        <dbReference type="ARBA" id="ARBA00023235"/>
    </source>
</evidence>
<dbReference type="InterPro" id="IPR050188">
    <property type="entry name" value="RluA_PseudoU_synthase"/>
</dbReference>
<evidence type="ECO:0000256" key="2">
    <source>
        <dbReference type="ARBA" id="ARBA00002876"/>
    </source>
</evidence>
<comment type="function">
    <text evidence="2">Responsible for synthesis of pseudouridine from uracil at positions 955, 2504 and 2580 in 23S ribosomal RNA.</text>
</comment>
<dbReference type="CDD" id="cd02869">
    <property type="entry name" value="PseudoU_synth_RluA_like"/>
    <property type="match status" value="1"/>
</dbReference>
<gene>
    <name evidence="16" type="ORF">ThimaDRAFT_2883</name>
</gene>
<dbReference type="SUPFAM" id="SSF55174">
    <property type="entry name" value="Alpha-L RNA-binding motif"/>
    <property type="match status" value="1"/>
</dbReference>
<comment type="catalytic activity">
    <reaction evidence="1">
        <text>uridine(955/2504/2580) in 23S rRNA = pseudouridine(955/2504/2580) in 23S rRNA</text>
        <dbReference type="Rhea" id="RHEA:42528"/>
        <dbReference type="Rhea" id="RHEA-COMP:10099"/>
        <dbReference type="Rhea" id="RHEA-COMP:10100"/>
        <dbReference type="ChEBI" id="CHEBI:65314"/>
        <dbReference type="ChEBI" id="CHEBI:65315"/>
        <dbReference type="EC" id="5.4.99.24"/>
    </reaction>
</comment>
<evidence type="ECO:0000256" key="6">
    <source>
        <dbReference type="ARBA" id="ARBA00022552"/>
    </source>
</evidence>
<organism evidence="16 17">
    <name type="scientific">Thiocapsa marina 5811</name>
    <dbReference type="NCBI Taxonomy" id="768671"/>
    <lineage>
        <taxon>Bacteria</taxon>
        <taxon>Pseudomonadati</taxon>
        <taxon>Pseudomonadota</taxon>
        <taxon>Gammaproteobacteria</taxon>
        <taxon>Chromatiales</taxon>
        <taxon>Chromatiaceae</taxon>
        <taxon>Thiocapsa</taxon>
    </lineage>
</organism>
<dbReference type="GO" id="GO:0003723">
    <property type="term" value="F:RNA binding"/>
    <property type="evidence" value="ECO:0007669"/>
    <property type="project" value="UniProtKB-KW"/>
</dbReference>
<evidence type="ECO:0000256" key="4">
    <source>
        <dbReference type="ARBA" id="ARBA00012785"/>
    </source>
</evidence>
<dbReference type="InterPro" id="IPR006225">
    <property type="entry name" value="PsdUridine_synth_RluC/D"/>
</dbReference>
<evidence type="ECO:0000313" key="17">
    <source>
        <dbReference type="Proteomes" id="UP000005459"/>
    </source>
</evidence>
<dbReference type="InterPro" id="IPR036986">
    <property type="entry name" value="S4_RNA-bd_sf"/>
</dbReference>
<dbReference type="PROSITE" id="PS50889">
    <property type="entry name" value="S4"/>
    <property type="match status" value="1"/>
</dbReference>
<dbReference type="NCBIfam" id="TIGR00005">
    <property type="entry name" value="rluA_subfam"/>
    <property type="match status" value="1"/>
</dbReference>
<dbReference type="Proteomes" id="UP000005459">
    <property type="component" value="Unassembled WGS sequence"/>
</dbReference>
<dbReference type="InterPro" id="IPR002942">
    <property type="entry name" value="S4_RNA-bd"/>
</dbReference>
<dbReference type="AlphaFoldDB" id="F9UD80"/>
<evidence type="ECO:0000256" key="12">
    <source>
        <dbReference type="PIRSR" id="PIRSR606225-1"/>
    </source>
</evidence>
<dbReference type="Pfam" id="PF01479">
    <property type="entry name" value="S4"/>
    <property type="match status" value="1"/>
</dbReference>
<evidence type="ECO:0000259" key="15">
    <source>
        <dbReference type="SMART" id="SM00363"/>
    </source>
</evidence>
<feature type="region of interest" description="Disordered" evidence="14">
    <location>
        <begin position="1"/>
        <end position="104"/>
    </location>
</feature>
<dbReference type="SUPFAM" id="SSF55120">
    <property type="entry name" value="Pseudouridine synthase"/>
    <property type="match status" value="1"/>
</dbReference>
<dbReference type="PATRIC" id="fig|768671.3.peg.3051"/>
<keyword evidence="17" id="KW-1185">Reference proteome</keyword>
<evidence type="ECO:0000256" key="5">
    <source>
        <dbReference type="ARBA" id="ARBA00017128"/>
    </source>
</evidence>
<evidence type="ECO:0000256" key="10">
    <source>
        <dbReference type="ARBA" id="ARBA00031975"/>
    </source>
</evidence>
<evidence type="ECO:0000256" key="1">
    <source>
        <dbReference type="ARBA" id="ARBA00000381"/>
    </source>
</evidence>
<dbReference type="SMART" id="SM00363">
    <property type="entry name" value="S4"/>
    <property type="match status" value="1"/>
</dbReference>
<feature type="compositionally biased region" description="Basic and acidic residues" evidence="14">
    <location>
        <begin position="10"/>
        <end position="37"/>
    </location>
</feature>
<dbReference type="CDD" id="cd00165">
    <property type="entry name" value="S4"/>
    <property type="match status" value="1"/>
</dbReference>
<dbReference type="InterPro" id="IPR006224">
    <property type="entry name" value="PsdUridine_synth_RluA-like_CS"/>
</dbReference>
<dbReference type="InterPro" id="IPR006145">
    <property type="entry name" value="PsdUridine_synth_RsuA/RluA"/>
</dbReference>
<dbReference type="GO" id="GO:0000455">
    <property type="term" value="P:enzyme-directed rRNA pseudouridine synthesis"/>
    <property type="evidence" value="ECO:0007669"/>
    <property type="project" value="UniProtKB-ARBA"/>
</dbReference>
<evidence type="ECO:0000256" key="9">
    <source>
        <dbReference type="ARBA" id="ARBA00030705"/>
    </source>
</evidence>
<dbReference type="PANTHER" id="PTHR21600:SF92">
    <property type="entry name" value="RIBOSOMAL LARGE SUBUNIT PSEUDOURIDINE SYNTHASE C"/>
    <property type="match status" value="1"/>
</dbReference>
<dbReference type="InterPro" id="IPR020103">
    <property type="entry name" value="PsdUridine_synth_cat_dom_sf"/>
</dbReference>
<evidence type="ECO:0000256" key="13">
    <source>
        <dbReference type="PROSITE-ProRule" id="PRU00182"/>
    </source>
</evidence>
<feature type="active site" evidence="12">
    <location>
        <position position="242"/>
    </location>
</feature>
<dbReference type="PROSITE" id="PS01129">
    <property type="entry name" value="PSI_RLU"/>
    <property type="match status" value="1"/>
</dbReference>
<dbReference type="EC" id="5.4.99.24" evidence="4"/>
<name>F9UD80_9GAMM</name>
<keyword evidence="8" id="KW-0413">Isomerase</keyword>
<dbReference type="Gene3D" id="3.30.2350.10">
    <property type="entry name" value="Pseudouridine synthase"/>
    <property type="match status" value="1"/>
</dbReference>
<sequence>MNRPHRRADRRPSKHADVRASGRRDGPGVRPGSERAVPRGAAPGSPGAKSRAPAGADSRSAVARRAGPETTRPKIAGSGRAQLKRSGTKPAVAERPRPEPELRDDSAVRVLCVDAESDGQRIDNFLLRHLKGVPRSHLYRVMRRGEVRVNKGRVKASHRLRTGDLVRIPPVRTALAETPVRVPASRLAPLAEAVLYEDERLLVIDKPAGLAVHGGSGLSYGLIESLRELRPGRELELVHRLDRDTSGCLVISKRRSALRELHELIREGGMDKRYLALIVGELERAKVNVDAPLKKNLLQGGERMVQVDQDDGKPARTVFRRLGRFRAESGVLTLVEAELITGRTHQIRVHAAHLGTPLAGDPKYGDEGANRALKTQGLSRLFLHASALSFQLPSADRPNRVEAPLPDDLERFLSALEPAA</sequence>
<dbReference type="PANTHER" id="PTHR21600">
    <property type="entry name" value="MITOCHONDRIAL RNA PSEUDOURIDINE SYNTHASE"/>
    <property type="match status" value="1"/>
</dbReference>
<keyword evidence="6" id="KW-0698">rRNA processing</keyword>
<keyword evidence="7 13" id="KW-0694">RNA-binding</keyword>
<dbReference type="Pfam" id="PF00849">
    <property type="entry name" value="PseudoU_synth_2"/>
    <property type="match status" value="1"/>
</dbReference>
<reference evidence="16 17" key="1">
    <citation type="submission" date="2011-06" db="EMBL/GenBank/DDBJ databases">
        <title>The draft genome of Thiocapsa marina 5811.</title>
        <authorList>
            <consortium name="US DOE Joint Genome Institute (JGI-PGF)"/>
            <person name="Lucas S."/>
            <person name="Han J."/>
            <person name="Cheng J.-F."/>
            <person name="Goodwin L."/>
            <person name="Pitluck S."/>
            <person name="Peters L."/>
            <person name="Land M.L."/>
            <person name="Hauser L."/>
            <person name="Vogl K."/>
            <person name="Liu Z."/>
            <person name="Imhoff J."/>
            <person name="Thiel V."/>
            <person name="Frigaard N.-U."/>
            <person name="Bryant D."/>
            <person name="Woyke T.J."/>
        </authorList>
    </citation>
    <scope>NUCLEOTIDE SEQUENCE [LARGE SCALE GENOMIC DNA]</scope>
    <source>
        <strain evidence="16 17">5811</strain>
    </source>
</reference>
<dbReference type="GO" id="GO:0160141">
    <property type="term" value="F:23S rRNA pseudouridine(955/2504/2580) synthase activity"/>
    <property type="evidence" value="ECO:0007669"/>
    <property type="project" value="UniProtKB-EC"/>
</dbReference>
<feature type="domain" description="RNA-binding S4" evidence="15">
    <location>
        <begin position="120"/>
        <end position="179"/>
    </location>
</feature>
<dbReference type="Gene3D" id="3.10.290.10">
    <property type="entry name" value="RNA-binding S4 domain"/>
    <property type="match status" value="1"/>
</dbReference>
<evidence type="ECO:0000256" key="7">
    <source>
        <dbReference type="ARBA" id="ARBA00022884"/>
    </source>
</evidence>
<dbReference type="eggNOG" id="COG0564">
    <property type="taxonomic scope" value="Bacteria"/>
</dbReference>
<dbReference type="EMBL" id="AFWV01000009">
    <property type="protein sequence ID" value="EGV17824.1"/>
    <property type="molecule type" value="Genomic_DNA"/>
</dbReference>
<feature type="compositionally biased region" description="Basic and acidic residues" evidence="14">
    <location>
        <begin position="92"/>
        <end position="104"/>
    </location>
</feature>
<comment type="similarity">
    <text evidence="3">Belongs to the pseudouridine synthase RluA family.</text>
</comment>
<evidence type="ECO:0000256" key="11">
    <source>
        <dbReference type="ARBA" id="ARBA00033053"/>
    </source>
</evidence>